<comment type="caution">
    <text evidence="2">The sequence shown here is derived from an EMBL/GenBank/DDBJ whole genome shotgun (WGS) entry which is preliminary data.</text>
</comment>
<evidence type="ECO:0000256" key="1">
    <source>
        <dbReference type="SAM" id="Phobius"/>
    </source>
</evidence>
<dbReference type="RefSeq" id="WP_378064508.1">
    <property type="nucleotide sequence ID" value="NZ_JBHSBL010000002.1"/>
</dbReference>
<feature type="transmembrane region" description="Helical" evidence="1">
    <location>
        <begin position="7"/>
        <end position="27"/>
    </location>
</feature>
<keyword evidence="3" id="KW-1185">Reference proteome</keyword>
<keyword evidence="1" id="KW-0472">Membrane</keyword>
<protein>
    <submittedName>
        <fullName evidence="2">Uncharacterized protein</fullName>
    </submittedName>
</protein>
<gene>
    <name evidence="2" type="ORF">ACFO0C_01060</name>
</gene>
<proteinExistence type="predicted"/>
<reference evidence="3" key="1">
    <citation type="journal article" date="2019" name="Int. J. Syst. Evol. Microbiol.">
        <title>The Global Catalogue of Microorganisms (GCM) 10K type strain sequencing project: providing services to taxonomists for standard genome sequencing and annotation.</title>
        <authorList>
            <consortium name="The Broad Institute Genomics Platform"/>
            <consortium name="The Broad Institute Genome Sequencing Center for Infectious Disease"/>
            <person name="Wu L."/>
            <person name="Ma J."/>
        </authorList>
    </citation>
    <scope>NUCLEOTIDE SEQUENCE [LARGE SCALE GENOMIC DNA]</scope>
    <source>
        <strain evidence="3">TBRC 5832</strain>
    </source>
</reference>
<dbReference type="EMBL" id="JBHSBL010000002">
    <property type="protein sequence ID" value="MFC4063501.1"/>
    <property type="molecule type" value="Genomic_DNA"/>
</dbReference>
<dbReference type="Proteomes" id="UP001595867">
    <property type="component" value="Unassembled WGS sequence"/>
</dbReference>
<evidence type="ECO:0000313" key="2">
    <source>
        <dbReference type="EMBL" id="MFC4063501.1"/>
    </source>
</evidence>
<accession>A0ABV8IHJ9</accession>
<keyword evidence="1" id="KW-0812">Transmembrane</keyword>
<name>A0ABV8IHJ9_9ACTN</name>
<sequence>MKRRKGEIIPVGVLAVVAGAATTIMAWRFPDLITALSIGWLVSTGVVSRFPRFGPRETPGKVSEFRRSSIDECACGQDAERVISHVCSRSVLTVDLSINHVGEK</sequence>
<evidence type="ECO:0000313" key="3">
    <source>
        <dbReference type="Proteomes" id="UP001595867"/>
    </source>
</evidence>
<organism evidence="2 3">
    <name type="scientific">Actinoplanes subglobosus</name>
    <dbReference type="NCBI Taxonomy" id="1547892"/>
    <lineage>
        <taxon>Bacteria</taxon>
        <taxon>Bacillati</taxon>
        <taxon>Actinomycetota</taxon>
        <taxon>Actinomycetes</taxon>
        <taxon>Micromonosporales</taxon>
        <taxon>Micromonosporaceae</taxon>
        <taxon>Actinoplanes</taxon>
    </lineage>
</organism>
<keyword evidence="1" id="KW-1133">Transmembrane helix</keyword>